<evidence type="ECO:0000256" key="1">
    <source>
        <dbReference type="SAM" id="MobiDB-lite"/>
    </source>
</evidence>
<feature type="region of interest" description="Disordered" evidence="1">
    <location>
        <begin position="1"/>
        <end position="23"/>
    </location>
</feature>
<dbReference type="EMBL" id="CP004372">
    <property type="protein sequence ID" value="AHM03543.1"/>
    <property type="molecule type" value="Genomic_DNA"/>
</dbReference>
<dbReference type="Proteomes" id="UP000019593">
    <property type="component" value="Chromosome"/>
</dbReference>
<evidence type="ECO:0000313" key="3">
    <source>
        <dbReference type="Proteomes" id="UP000019593"/>
    </source>
</evidence>
<keyword evidence="3" id="KW-1185">Reference proteome</keyword>
<gene>
    <name evidence="2" type="ORF">roselon_01152</name>
</gene>
<dbReference type="AlphaFoldDB" id="W8RR39"/>
<protein>
    <submittedName>
        <fullName evidence="2">Uncharacterized protein</fullName>
    </submittedName>
</protein>
<name>W8RR39_9RHOB</name>
<dbReference type="HOGENOM" id="CLU_3332483_0_0_5"/>
<evidence type="ECO:0000313" key="2">
    <source>
        <dbReference type="EMBL" id="AHM03543.1"/>
    </source>
</evidence>
<accession>W8RR39</accession>
<dbReference type="KEGG" id="red:roselon_01152"/>
<reference evidence="2 3" key="1">
    <citation type="submission" date="2013-03" db="EMBL/GenBank/DDBJ databases">
        <authorList>
            <person name="Fiebig A."/>
            <person name="Goeker M."/>
            <person name="Klenk H.-P.P."/>
        </authorList>
    </citation>
    <scope>NUCLEOTIDE SEQUENCE [LARGE SCALE GENOMIC DNA]</scope>
    <source>
        <strain evidence="3">DSM 19469</strain>
    </source>
</reference>
<sequence length="38" mass="4482">MHGPHEHSVPEGHKPKVEGGEHVWIKRIGHRRFLPPRR</sequence>
<proteinExistence type="predicted"/>
<organism evidence="2 3">
    <name type="scientific">Roseicyclus elongatus DSM 19469</name>
    <dbReference type="NCBI Taxonomy" id="1294273"/>
    <lineage>
        <taxon>Bacteria</taxon>
        <taxon>Pseudomonadati</taxon>
        <taxon>Pseudomonadota</taxon>
        <taxon>Alphaproteobacteria</taxon>
        <taxon>Rhodobacterales</taxon>
        <taxon>Roseobacteraceae</taxon>
        <taxon>Roseicyclus</taxon>
    </lineage>
</organism>